<dbReference type="InterPro" id="IPR023214">
    <property type="entry name" value="HAD_sf"/>
</dbReference>
<dbReference type="NCBIfam" id="TIGR01484">
    <property type="entry name" value="HAD-SF-IIB"/>
    <property type="match status" value="1"/>
</dbReference>
<evidence type="ECO:0000313" key="2">
    <source>
        <dbReference type="Proteomes" id="UP000481852"/>
    </source>
</evidence>
<organism evidence="1 2">
    <name type="scientific">Porcincola intestinalis</name>
    <dbReference type="NCBI Taxonomy" id="2606632"/>
    <lineage>
        <taxon>Bacteria</taxon>
        <taxon>Bacillati</taxon>
        <taxon>Bacillota</taxon>
        <taxon>Clostridia</taxon>
        <taxon>Lachnospirales</taxon>
        <taxon>Lachnospiraceae</taxon>
        <taxon>Porcincola</taxon>
    </lineage>
</organism>
<keyword evidence="2" id="KW-1185">Reference proteome</keyword>
<dbReference type="PANTHER" id="PTHR10000">
    <property type="entry name" value="PHOSPHOSERINE PHOSPHATASE"/>
    <property type="match status" value="1"/>
</dbReference>
<dbReference type="PANTHER" id="PTHR10000:SF8">
    <property type="entry name" value="HAD SUPERFAMILY HYDROLASE-LIKE, TYPE 3"/>
    <property type="match status" value="1"/>
</dbReference>
<evidence type="ECO:0000313" key="1">
    <source>
        <dbReference type="EMBL" id="MSS14255.1"/>
    </source>
</evidence>
<dbReference type="SFLD" id="SFLDG01140">
    <property type="entry name" value="C2.B:_Phosphomannomutase_and_P"/>
    <property type="match status" value="1"/>
</dbReference>
<dbReference type="InterPro" id="IPR006379">
    <property type="entry name" value="HAD-SF_hydro_IIB"/>
</dbReference>
<dbReference type="SFLD" id="SFLDS00003">
    <property type="entry name" value="Haloacid_Dehalogenase"/>
    <property type="match status" value="1"/>
</dbReference>
<dbReference type="Gene3D" id="3.30.1240.10">
    <property type="match status" value="1"/>
</dbReference>
<dbReference type="Gene3D" id="3.40.50.1000">
    <property type="entry name" value="HAD superfamily/HAD-like"/>
    <property type="match status" value="1"/>
</dbReference>
<dbReference type="EMBL" id="VULZ01000003">
    <property type="protein sequence ID" value="MSS14255.1"/>
    <property type="molecule type" value="Genomic_DNA"/>
</dbReference>
<dbReference type="InterPro" id="IPR036412">
    <property type="entry name" value="HAD-like_sf"/>
</dbReference>
<reference evidence="1 2" key="1">
    <citation type="submission" date="2019-08" db="EMBL/GenBank/DDBJ databases">
        <title>In-depth cultivation of the pig gut microbiome towards novel bacterial diversity and tailored functional studies.</title>
        <authorList>
            <person name="Wylensek D."/>
            <person name="Hitch T.C.A."/>
            <person name="Clavel T."/>
        </authorList>
    </citation>
    <scope>NUCLEOTIDE SEQUENCE [LARGE SCALE GENOMIC DNA]</scope>
    <source>
        <strain evidence="1 2">Oil+RF-744-WCA-WT-11</strain>
    </source>
</reference>
<dbReference type="GO" id="GO:0016791">
    <property type="term" value="F:phosphatase activity"/>
    <property type="evidence" value="ECO:0007669"/>
    <property type="project" value="TreeGrafter"/>
</dbReference>
<dbReference type="AlphaFoldDB" id="A0A6L5X3T6"/>
<dbReference type="Proteomes" id="UP000481852">
    <property type="component" value="Unassembled WGS sequence"/>
</dbReference>
<accession>A0A6L5X3T6</accession>
<gene>
    <name evidence="1" type="ORF">FYJ35_04220</name>
</gene>
<dbReference type="SUPFAM" id="SSF56784">
    <property type="entry name" value="HAD-like"/>
    <property type="match status" value="1"/>
</dbReference>
<name>A0A6L5X3T6_9FIRM</name>
<protein>
    <submittedName>
        <fullName evidence="1">HAD family phosphatase</fullName>
    </submittedName>
</protein>
<proteinExistence type="predicted"/>
<sequence length="285" mass="31946">MNGVLRKEKDSMGKLIATDLDGTLLPEGTFQLNPEYYEVIRRLHDEGHVFVAASGRHYSSMRKLLEPVWEDVIFLCGNGTYVACRGVSMAVRPLPDRLYEEIIPEMKKNGIFTCADTPDAMWTDSDSEMFQRRLSGGYRVNLKRIDDLRQLRDENAKPSADGLHDRGVLKCAMYTEKDAAPMAECFKQRFGSQAHIMTAGERWVDCVPLGVDKGTALSQIQHQLGFSREDTVTFGDNGNDVGMLNCAGESYCVEGGRDEVKRAARHVIGRMEDDAVLDVLKRFLA</sequence>
<dbReference type="Pfam" id="PF08282">
    <property type="entry name" value="Hydrolase_3"/>
    <property type="match status" value="1"/>
</dbReference>
<dbReference type="GO" id="GO:0005829">
    <property type="term" value="C:cytosol"/>
    <property type="evidence" value="ECO:0007669"/>
    <property type="project" value="TreeGrafter"/>
</dbReference>
<dbReference type="GO" id="GO:0000287">
    <property type="term" value="F:magnesium ion binding"/>
    <property type="evidence" value="ECO:0007669"/>
    <property type="project" value="TreeGrafter"/>
</dbReference>
<comment type="caution">
    <text evidence="1">The sequence shown here is derived from an EMBL/GenBank/DDBJ whole genome shotgun (WGS) entry which is preliminary data.</text>
</comment>